<evidence type="ECO:0008006" key="4">
    <source>
        <dbReference type="Google" id="ProtNLM"/>
    </source>
</evidence>
<dbReference type="EMBL" id="UYYB01094829">
    <property type="protein sequence ID" value="VDM75005.1"/>
    <property type="molecule type" value="Genomic_DNA"/>
</dbReference>
<keyword evidence="3" id="KW-1185">Reference proteome</keyword>
<name>A0A3P7KXB1_STRVU</name>
<accession>A0A3P7KXB1</accession>
<feature type="chain" id="PRO_5018071903" description="ShKT domain-containing protein" evidence="1">
    <location>
        <begin position="17"/>
        <end position="88"/>
    </location>
</feature>
<evidence type="ECO:0000256" key="1">
    <source>
        <dbReference type="SAM" id="SignalP"/>
    </source>
</evidence>
<organism evidence="2 3">
    <name type="scientific">Strongylus vulgaris</name>
    <name type="common">Blood worm</name>
    <dbReference type="NCBI Taxonomy" id="40348"/>
    <lineage>
        <taxon>Eukaryota</taxon>
        <taxon>Metazoa</taxon>
        <taxon>Ecdysozoa</taxon>
        <taxon>Nematoda</taxon>
        <taxon>Chromadorea</taxon>
        <taxon>Rhabditida</taxon>
        <taxon>Rhabditina</taxon>
        <taxon>Rhabditomorpha</taxon>
        <taxon>Strongyloidea</taxon>
        <taxon>Strongylidae</taxon>
        <taxon>Strongylus</taxon>
    </lineage>
</organism>
<proteinExistence type="predicted"/>
<keyword evidence="1" id="KW-0732">Signal</keyword>
<dbReference type="OrthoDB" id="5851695at2759"/>
<sequence length="88" mass="9471">MYFVVIVVSLTIVTNAAITDKNCTTADGKMDDKESEEKKQAIISMCPKTCGYCCLTPAYNCANKESVTHPGGVTYAPGSCMDNSKTYV</sequence>
<dbReference type="Proteomes" id="UP000270094">
    <property type="component" value="Unassembled WGS sequence"/>
</dbReference>
<reference evidence="2 3" key="1">
    <citation type="submission" date="2018-11" db="EMBL/GenBank/DDBJ databases">
        <authorList>
            <consortium name="Pathogen Informatics"/>
        </authorList>
    </citation>
    <scope>NUCLEOTIDE SEQUENCE [LARGE SCALE GENOMIC DNA]</scope>
</reference>
<gene>
    <name evidence="2" type="ORF">SVUK_LOCUS10003</name>
</gene>
<feature type="signal peptide" evidence="1">
    <location>
        <begin position="1"/>
        <end position="16"/>
    </location>
</feature>
<dbReference type="AlphaFoldDB" id="A0A3P7KXB1"/>
<evidence type="ECO:0000313" key="3">
    <source>
        <dbReference type="Proteomes" id="UP000270094"/>
    </source>
</evidence>
<evidence type="ECO:0000313" key="2">
    <source>
        <dbReference type="EMBL" id="VDM75005.1"/>
    </source>
</evidence>
<protein>
    <recommendedName>
        <fullName evidence="4">ShKT domain-containing protein</fullName>
    </recommendedName>
</protein>